<keyword evidence="2" id="KW-1185">Reference proteome</keyword>
<gene>
    <name evidence="1" type="ORF">H7F53_11100</name>
</gene>
<sequence>MTMTTEIATLRIARDLKTLEDAIDAAIAAQCALGATLAQARIDTETPMVSGHVAMMRLAKAGQMLIAARADTIRAHEDLYKVGEERGSVLTSPKPAAALERFEVATAA</sequence>
<proteinExistence type="predicted"/>
<dbReference type="AlphaFoldDB" id="A0A7X1FZA9"/>
<comment type="caution">
    <text evidence="1">The sequence shown here is derived from an EMBL/GenBank/DDBJ whole genome shotgun (WGS) entry which is preliminary data.</text>
</comment>
<accession>A0A7X1FZA9</accession>
<dbReference type="EMBL" id="JACLAX010000010">
    <property type="protein sequence ID" value="MBC2669691.1"/>
    <property type="molecule type" value="Genomic_DNA"/>
</dbReference>
<name>A0A7X1FZA9_9SPHN</name>
<evidence type="ECO:0000313" key="2">
    <source>
        <dbReference type="Proteomes" id="UP000551327"/>
    </source>
</evidence>
<dbReference type="RefSeq" id="WP_185679559.1">
    <property type="nucleotide sequence ID" value="NZ_JACLAX010000010.1"/>
</dbReference>
<reference evidence="1 2" key="1">
    <citation type="submission" date="2020-08" db="EMBL/GenBank/DDBJ databases">
        <title>The genome sequence of type strain Novosphingobium piscinae KCTC 42194.</title>
        <authorList>
            <person name="Liu Y."/>
        </authorList>
    </citation>
    <scope>NUCLEOTIDE SEQUENCE [LARGE SCALE GENOMIC DNA]</scope>
    <source>
        <strain evidence="1 2">KCTC 42194</strain>
    </source>
</reference>
<dbReference type="Proteomes" id="UP000551327">
    <property type="component" value="Unassembled WGS sequence"/>
</dbReference>
<protein>
    <submittedName>
        <fullName evidence="1">Uncharacterized protein</fullName>
    </submittedName>
</protein>
<evidence type="ECO:0000313" key="1">
    <source>
        <dbReference type="EMBL" id="MBC2669691.1"/>
    </source>
</evidence>
<organism evidence="1 2">
    <name type="scientific">Novosphingobium piscinae</name>
    <dbReference type="NCBI Taxonomy" id="1507448"/>
    <lineage>
        <taxon>Bacteria</taxon>
        <taxon>Pseudomonadati</taxon>
        <taxon>Pseudomonadota</taxon>
        <taxon>Alphaproteobacteria</taxon>
        <taxon>Sphingomonadales</taxon>
        <taxon>Sphingomonadaceae</taxon>
        <taxon>Novosphingobium</taxon>
    </lineage>
</organism>